<evidence type="ECO:0000256" key="2">
    <source>
        <dbReference type="ARBA" id="ARBA00023098"/>
    </source>
</evidence>
<dbReference type="STRING" id="588581.Cpap_0278"/>
<comment type="similarity">
    <text evidence="1">Belongs to the patatin family.</text>
</comment>
<dbReference type="PANTHER" id="PTHR32176:SF92">
    <property type="entry name" value="XYLOSE ISOMERASE"/>
    <property type="match status" value="1"/>
</dbReference>
<keyword evidence="2 3" id="KW-0443">Lipid metabolism</keyword>
<evidence type="ECO:0000256" key="3">
    <source>
        <dbReference type="PROSITE-ProRule" id="PRU01161"/>
    </source>
</evidence>
<dbReference type="InterPro" id="IPR002641">
    <property type="entry name" value="PNPLA_dom"/>
</dbReference>
<reference evidence="5" key="1">
    <citation type="submission" date="2009-07" db="EMBL/GenBank/DDBJ databases">
        <authorList>
            <consortium name="US DOE Joint Genome Institute (JGI-PGF)"/>
            <person name="Lucas S."/>
            <person name="Copeland A."/>
            <person name="Lapidus A."/>
            <person name="Glavina del Rio T."/>
            <person name="Tice H."/>
            <person name="Bruce D."/>
            <person name="Goodwin L."/>
            <person name="Pitluck S."/>
            <person name="Larimer F."/>
            <person name="Land M.L."/>
            <person name="Mouttaki H."/>
            <person name="He Z."/>
            <person name="Zhou J."/>
            <person name="Hemme C.L."/>
        </authorList>
    </citation>
    <scope>NUCLEOTIDE SEQUENCE [LARGE SCALE GENOMIC DNA]</scope>
    <source>
        <strain evidence="5">DSM 2782</strain>
    </source>
</reference>
<comment type="caution">
    <text evidence="5">The sequence shown here is derived from an EMBL/GenBank/DDBJ whole genome shotgun (WGS) entry which is preliminary data.</text>
</comment>
<name>F1TID0_9FIRM</name>
<evidence type="ECO:0000313" key="5">
    <source>
        <dbReference type="EMBL" id="EGD45908.1"/>
    </source>
</evidence>
<proteinExistence type="inferred from homology"/>
<dbReference type="InterPro" id="IPR016035">
    <property type="entry name" value="Acyl_Trfase/lysoPLipase"/>
</dbReference>
<feature type="short sequence motif" description="GXSXG" evidence="3">
    <location>
        <begin position="43"/>
        <end position="47"/>
    </location>
</feature>
<keyword evidence="3" id="KW-0378">Hydrolase</keyword>
<reference evidence="5" key="2">
    <citation type="submission" date="2011-01" db="EMBL/GenBank/DDBJ databases">
        <title>The Non-contiguous Finished genome of Clostridium papyrosolvens.</title>
        <authorList>
            <person name="Lucas S."/>
            <person name="Copeland A."/>
            <person name="Lapidus A."/>
            <person name="Cheng J.-F."/>
            <person name="Goodwin L."/>
            <person name="Pitluck S."/>
            <person name="Misra M."/>
            <person name="Chertkov O."/>
            <person name="Detter J.C."/>
            <person name="Han C."/>
            <person name="Tapia R."/>
            <person name="Land M."/>
            <person name="Hauser L."/>
            <person name="Kyrpides N."/>
            <person name="Ivanova N."/>
            <person name="Pagani I."/>
            <person name="Mouttaki H."/>
            <person name="He Z."/>
            <person name="Zhou J."/>
            <person name="Hemme C.L."/>
            <person name="Woyke T."/>
        </authorList>
    </citation>
    <scope>NUCLEOTIDE SEQUENCE [LARGE SCALE GENOMIC DNA]</scope>
    <source>
        <strain evidence="5">DSM 2782</strain>
    </source>
</reference>
<feature type="domain" description="PNPLA" evidence="4">
    <location>
        <begin position="7"/>
        <end position="207"/>
    </location>
</feature>
<evidence type="ECO:0000256" key="1">
    <source>
        <dbReference type="ARBA" id="ARBA00010240"/>
    </source>
</evidence>
<dbReference type="SUPFAM" id="SSF52151">
    <property type="entry name" value="FabD/lysophospholipase-like"/>
    <property type="match status" value="1"/>
</dbReference>
<dbReference type="RefSeq" id="WP_004622384.1">
    <property type="nucleotide sequence ID" value="NZ_ACXX02000019.1"/>
</dbReference>
<dbReference type="PANTHER" id="PTHR32176">
    <property type="entry name" value="XYLOSE ISOMERASE"/>
    <property type="match status" value="1"/>
</dbReference>
<dbReference type="Pfam" id="PF01734">
    <property type="entry name" value="Patatin"/>
    <property type="match status" value="1"/>
</dbReference>
<dbReference type="EMBL" id="ACXX02000019">
    <property type="protein sequence ID" value="EGD45908.1"/>
    <property type="molecule type" value="Genomic_DNA"/>
</dbReference>
<organism evidence="5 6">
    <name type="scientific">Ruminiclostridium papyrosolvens DSM 2782</name>
    <dbReference type="NCBI Taxonomy" id="588581"/>
    <lineage>
        <taxon>Bacteria</taxon>
        <taxon>Bacillati</taxon>
        <taxon>Bacillota</taxon>
        <taxon>Clostridia</taxon>
        <taxon>Eubacteriales</taxon>
        <taxon>Oscillospiraceae</taxon>
        <taxon>Ruminiclostridium</taxon>
    </lineage>
</organism>
<sequence length="329" mass="36626">MKTIKVLSIDGGGIRGIIPAMILAKIEEMTSKPICELFDLIAGTSTGGILSLMLTVPSKENNGKPAYTANDLIKLYTENGKKIFSSNIFHKIISMDGISEEKYPAAGIESVLKEYFGEVKLSEALTNIIVPAYELTLREPFFFKSVHAKDTSKVNKDFYMWQVARATSAAPTYFEPFKLQIGQKDGADYYALIDGGVYANNPGMCAYAESRVLYKDMPDILMLSLGTGELNRCIPYNEAKDWGLMKWAKPILSTVFSGVSETVDFQLGQILTDNRYYRMQASLAQLGSDAMDDASKENIHELKLLSLSLIDEWLKNGRLDKLCKQLTEQ</sequence>
<dbReference type="Gene3D" id="3.40.1090.10">
    <property type="entry name" value="Cytosolic phospholipase A2 catalytic domain"/>
    <property type="match status" value="1"/>
</dbReference>
<feature type="active site" description="Nucleophile" evidence="3">
    <location>
        <position position="45"/>
    </location>
</feature>
<evidence type="ECO:0000313" key="6">
    <source>
        <dbReference type="Proteomes" id="UP000003860"/>
    </source>
</evidence>
<feature type="short sequence motif" description="GXGXXG" evidence="3">
    <location>
        <begin position="11"/>
        <end position="16"/>
    </location>
</feature>
<dbReference type="Proteomes" id="UP000003860">
    <property type="component" value="Unassembled WGS sequence"/>
</dbReference>
<protein>
    <submittedName>
        <fullName evidence="5">Patatin</fullName>
    </submittedName>
</protein>
<dbReference type="GO" id="GO:0004620">
    <property type="term" value="F:phospholipase activity"/>
    <property type="evidence" value="ECO:0007669"/>
    <property type="project" value="TreeGrafter"/>
</dbReference>
<accession>F1TID0</accession>
<dbReference type="OrthoDB" id="9807112at2"/>
<feature type="short sequence motif" description="DGA/G" evidence="3">
    <location>
        <begin position="194"/>
        <end position="196"/>
    </location>
</feature>
<dbReference type="AlphaFoldDB" id="F1TID0"/>
<dbReference type="GO" id="GO:0016042">
    <property type="term" value="P:lipid catabolic process"/>
    <property type="evidence" value="ECO:0007669"/>
    <property type="project" value="UniProtKB-UniRule"/>
</dbReference>
<keyword evidence="3" id="KW-0442">Lipid degradation</keyword>
<dbReference type="GO" id="GO:0047372">
    <property type="term" value="F:monoacylglycerol lipase activity"/>
    <property type="evidence" value="ECO:0007669"/>
    <property type="project" value="TreeGrafter"/>
</dbReference>
<feature type="active site" description="Proton acceptor" evidence="3">
    <location>
        <position position="194"/>
    </location>
</feature>
<dbReference type="NCBIfam" id="NF041079">
    <property type="entry name" value="CBASS_lipase"/>
    <property type="match status" value="1"/>
</dbReference>
<dbReference type="eggNOG" id="COG3621">
    <property type="taxonomic scope" value="Bacteria"/>
</dbReference>
<evidence type="ECO:0000259" key="4">
    <source>
        <dbReference type="PROSITE" id="PS51635"/>
    </source>
</evidence>
<gene>
    <name evidence="5" type="ORF">Cpap_0278</name>
</gene>
<dbReference type="PROSITE" id="PS51635">
    <property type="entry name" value="PNPLA"/>
    <property type="match status" value="1"/>
</dbReference>
<keyword evidence="6" id="KW-1185">Reference proteome</keyword>